<protein>
    <submittedName>
        <fullName evidence="1">Transposase</fullName>
    </submittedName>
</protein>
<dbReference type="RefSeq" id="WP_117554344.1">
    <property type="nucleotide sequence ID" value="NZ_QVFB01000012.1"/>
</dbReference>
<dbReference type="Proteomes" id="UP000260733">
    <property type="component" value="Unassembled WGS sequence"/>
</dbReference>
<gene>
    <name evidence="1" type="ORF">DW855_08880</name>
</gene>
<evidence type="ECO:0000313" key="2">
    <source>
        <dbReference type="Proteomes" id="UP000260733"/>
    </source>
</evidence>
<dbReference type="EMBL" id="QVFB01000012">
    <property type="protein sequence ID" value="RGC18393.1"/>
    <property type="molecule type" value="Genomic_DNA"/>
</dbReference>
<reference evidence="1 2" key="1">
    <citation type="submission" date="2018-08" db="EMBL/GenBank/DDBJ databases">
        <title>A genome reference for cultivated species of the human gut microbiota.</title>
        <authorList>
            <person name="Zou Y."/>
            <person name="Xue W."/>
            <person name="Luo G."/>
        </authorList>
    </citation>
    <scope>NUCLEOTIDE SEQUENCE [LARGE SCALE GENOMIC DNA]</scope>
    <source>
        <strain evidence="1 2">AM37-13AC</strain>
    </source>
</reference>
<accession>A0A3E2W3Y0</accession>
<comment type="caution">
    <text evidence="1">The sequence shown here is derived from an EMBL/GenBank/DDBJ whole genome shotgun (WGS) entry which is preliminary data.</text>
</comment>
<dbReference type="AlphaFoldDB" id="A0A3E2W3Y0"/>
<evidence type="ECO:0000313" key="1">
    <source>
        <dbReference type="EMBL" id="RGC18393.1"/>
    </source>
</evidence>
<proteinExistence type="predicted"/>
<organism evidence="1 2">
    <name type="scientific">Faecalibacterium prausnitzii</name>
    <dbReference type="NCBI Taxonomy" id="853"/>
    <lineage>
        <taxon>Bacteria</taxon>
        <taxon>Bacillati</taxon>
        <taxon>Bacillota</taxon>
        <taxon>Clostridia</taxon>
        <taxon>Eubacteriales</taxon>
        <taxon>Oscillospiraceae</taxon>
        <taxon>Faecalibacterium</taxon>
    </lineage>
</organism>
<sequence>MRLNKKKKSTNTSPYPDEVIDRLARAFYPAILACWNSEEGQREFAAWQAEQAHISGKEKQSVPDGERPAVHIAIVCGFWQGASGRAHPIFVLFSIF</sequence>
<name>A0A3E2W3Y0_9FIRM</name>